<organism evidence="1 2">
    <name type="scientific">Mucisphaera calidilacus</name>
    <dbReference type="NCBI Taxonomy" id="2527982"/>
    <lineage>
        <taxon>Bacteria</taxon>
        <taxon>Pseudomonadati</taxon>
        <taxon>Planctomycetota</taxon>
        <taxon>Phycisphaerae</taxon>
        <taxon>Phycisphaerales</taxon>
        <taxon>Phycisphaeraceae</taxon>
        <taxon>Mucisphaera</taxon>
    </lineage>
</organism>
<dbReference type="EMBL" id="CP036280">
    <property type="protein sequence ID" value="QDU71163.1"/>
    <property type="molecule type" value="Genomic_DNA"/>
</dbReference>
<dbReference type="Proteomes" id="UP000320386">
    <property type="component" value="Chromosome"/>
</dbReference>
<dbReference type="PROSITE" id="PS51257">
    <property type="entry name" value="PROKAR_LIPOPROTEIN"/>
    <property type="match status" value="1"/>
</dbReference>
<sequence length="211" mass="23102">MRRTRSWLCLLVLAALIPSLGGCDFLSYLFLGYEDKEEVDAAYLGLDGRRVAVLVAADDQILYQHPGASRLIAQSLGASLVTGLENVTLADPATVDAFTNDNPYWETLLPSKLIEGLGVDRLVLVGLYEYRLHEPGNAHVWRGVVSADVSVIEVESEDPDNAAFSSVVSVQYPPETQIGVLESDSQTVEIGLLQAFAQKATNLFRKHEVRK</sequence>
<keyword evidence="2" id="KW-1185">Reference proteome</keyword>
<evidence type="ECO:0000313" key="1">
    <source>
        <dbReference type="EMBL" id="QDU71163.1"/>
    </source>
</evidence>
<dbReference type="OrthoDB" id="285792at2"/>
<dbReference type="AlphaFoldDB" id="A0A518BW06"/>
<proteinExistence type="predicted"/>
<reference evidence="1 2" key="1">
    <citation type="submission" date="2019-02" db="EMBL/GenBank/DDBJ databases">
        <title>Deep-cultivation of Planctomycetes and their phenomic and genomic characterization uncovers novel biology.</title>
        <authorList>
            <person name="Wiegand S."/>
            <person name="Jogler M."/>
            <person name="Boedeker C."/>
            <person name="Pinto D."/>
            <person name="Vollmers J."/>
            <person name="Rivas-Marin E."/>
            <person name="Kohn T."/>
            <person name="Peeters S.H."/>
            <person name="Heuer A."/>
            <person name="Rast P."/>
            <person name="Oberbeckmann S."/>
            <person name="Bunk B."/>
            <person name="Jeske O."/>
            <person name="Meyerdierks A."/>
            <person name="Storesund J.E."/>
            <person name="Kallscheuer N."/>
            <person name="Luecker S."/>
            <person name="Lage O.M."/>
            <person name="Pohl T."/>
            <person name="Merkel B.J."/>
            <person name="Hornburger P."/>
            <person name="Mueller R.-W."/>
            <person name="Bruemmer F."/>
            <person name="Labrenz M."/>
            <person name="Spormann A.M."/>
            <person name="Op den Camp H."/>
            <person name="Overmann J."/>
            <person name="Amann R."/>
            <person name="Jetten M.S.M."/>
            <person name="Mascher T."/>
            <person name="Medema M.H."/>
            <person name="Devos D.P."/>
            <person name="Kaster A.-K."/>
            <person name="Ovreas L."/>
            <person name="Rohde M."/>
            <person name="Galperin M.Y."/>
            <person name="Jogler C."/>
        </authorList>
    </citation>
    <scope>NUCLEOTIDE SEQUENCE [LARGE SCALE GENOMIC DNA]</scope>
    <source>
        <strain evidence="1 2">Pan265</strain>
    </source>
</reference>
<name>A0A518BW06_9BACT</name>
<evidence type="ECO:0000313" key="2">
    <source>
        <dbReference type="Proteomes" id="UP000320386"/>
    </source>
</evidence>
<evidence type="ECO:0008006" key="3">
    <source>
        <dbReference type="Google" id="ProtNLM"/>
    </source>
</evidence>
<dbReference type="RefSeq" id="WP_145445296.1">
    <property type="nucleotide sequence ID" value="NZ_CP036280.1"/>
</dbReference>
<gene>
    <name evidence="1" type="ORF">Pan265_10120</name>
</gene>
<accession>A0A518BW06</accession>
<protein>
    <recommendedName>
        <fullName evidence="3">ABC-type transport auxiliary lipoprotein component domain-containing protein</fullName>
    </recommendedName>
</protein>
<dbReference type="KEGG" id="mcad:Pan265_10120"/>